<feature type="signal peptide" evidence="2">
    <location>
        <begin position="1"/>
        <end position="21"/>
    </location>
</feature>
<name>A0ABW9VU94_9BURK</name>
<dbReference type="PROSITE" id="PS51257">
    <property type="entry name" value="PROKAR_LIPOPROTEIN"/>
    <property type="match status" value="1"/>
</dbReference>
<dbReference type="EMBL" id="WWCT01000001">
    <property type="protein sequence ID" value="MYN25203.1"/>
    <property type="molecule type" value="Genomic_DNA"/>
</dbReference>
<dbReference type="PANTHER" id="PTHR40269">
    <property type="entry name" value="OUTER MEMBRANE PROTEIN-RELATED"/>
    <property type="match status" value="1"/>
</dbReference>
<feature type="compositionally biased region" description="Low complexity" evidence="1">
    <location>
        <begin position="393"/>
        <end position="406"/>
    </location>
</feature>
<feature type="compositionally biased region" description="Basic and acidic residues" evidence="1">
    <location>
        <begin position="478"/>
        <end position="492"/>
    </location>
</feature>
<accession>A0ABW9VU94</accession>
<dbReference type="Proteomes" id="UP000642144">
    <property type="component" value="Unassembled WGS sequence"/>
</dbReference>
<feature type="compositionally biased region" description="Low complexity" evidence="1">
    <location>
        <begin position="425"/>
        <end position="453"/>
    </location>
</feature>
<feature type="compositionally biased region" description="Low complexity" evidence="1">
    <location>
        <begin position="461"/>
        <end position="477"/>
    </location>
</feature>
<evidence type="ECO:0000313" key="3">
    <source>
        <dbReference type="EMBL" id="MYN25203.1"/>
    </source>
</evidence>
<proteinExistence type="predicted"/>
<evidence type="ECO:0000313" key="4">
    <source>
        <dbReference type="Proteomes" id="UP000642144"/>
    </source>
</evidence>
<evidence type="ECO:0000256" key="2">
    <source>
        <dbReference type="SAM" id="SignalP"/>
    </source>
</evidence>
<feature type="compositionally biased region" description="Low complexity" evidence="1">
    <location>
        <begin position="532"/>
        <end position="550"/>
    </location>
</feature>
<protein>
    <submittedName>
        <fullName evidence="3">DUF3300 domain-containing protein</fullName>
    </submittedName>
</protein>
<comment type="caution">
    <text evidence="3">The sequence shown here is derived from an EMBL/GenBank/DDBJ whole genome shotgun (WGS) entry which is preliminary data.</text>
</comment>
<keyword evidence="2" id="KW-0732">Signal</keyword>
<dbReference type="Pfam" id="PF11737">
    <property type="entry name" value="DUF3300"/>
    <property type="match status" value="1"/>
</dbReference>
<feature type="compositionally biased region" description="Basic and acidic residues" evidence="1">
    <location>
        <begin position="521"/>
        <end position="531"/>
    </location>
</feature>
<gene>
    <name evidence="3" type="ORF">GTP69_02145</name>
</gene>
<feature type="compositionally biased region" description="Basic and acidic residues" evidence="1">
    <location>
        <begin position="551"/>
        <end position="575"/>
    </location>
</feature>
<dbReference type="InterPro" id="IPR021728">
    <property type="entry name" value="DUF3300"/>
</dbReference>
<sequence>MAAQAKYVMSSTLLLSLLTLAGCNKPVEPQQPKVGAAVAPAQAAPPYTPPTAEQLSQMVAPIALFPDKLVGEVLAGATYPAQVTAADQWLAQNPSLKGDALQSAEAAQPWDVSVKSLTAFPSVLDQMAGNIQWTTSLGQAYANDPNDVMNAIQVMRLRAQQAGNLKSSPHLRVSTTVRAAPPPNYIDQPSPDQVVYAGPEVIPPPPQTIIIEPAEPDVVYVPRYNPTIVYGAPVDVYPGWTYREPVYASNDLVTTGAITFGIGILVGAAVSHHYHDWGWNAWGVNWGGPGYGGGGWHRPAVVYNNNTYVTKSVTVINNYHGAPRGPALAGNPQPMRPMPPTQQMQHMQPMRPTGPMTMPHFTAHDAVPGSRPPMMAGSHGPLPQGTAPHDFRQQPGQQPHMAQQMQEHGAPAMHMQAGQQHLPMAQQQPGQHQPAQQQRQPGQQQQPPTQEHQALAQQREPQMAQHQQPAQQHQAPVQHEDAGVRADNRMRADAGMPRAPEPRREFNAPERAQAQAQAQARHQEMAARARPEMAAMAQRPAAQPRAQQPHAEPRREEHHEQAAHHEQHDKREHHG</sequence>
<dbReference type="RefSeq" id="WP_161053317.1">
    <property type="nucleotide sequence ID" value="NZ_WWCT01000001.1"/>
</dbReference>
<keyword evidence="4" id="KW-1185">Reference proteome</keyword>
<feature type="compositionally biased region" description="Low complexity" evidence="1">
    <location>
        <begin position="511"/>
        <end position="520"/>
    </location>
</feature>
<feature type="chain" id="PRO_5047464810" evidence="2">
    <location>
        <begin position="22"/>
        <end position="575"/>
    </location>
</feature>
<organism evidence="3 4">
    <name type="scientific">Duganella levis</name>
    <dbReference type="NCBI Taxonomy" id="2692169"/>
    <lineage>
        <taxon>Bacteria</taxon>
        <taxon>Pseudomonadati</taxon>
        <taxon>Pseudomonadota</taxon>
        <taxon>Betaproteobacteria</taxon>
        <taxon>Burkholderiales</taxon>
        <taxon>Oxalobacteraceae</taxon>
        <taxon>Telluria group</taxon>
        <taxon>Duganella</taxon>
    </lineage>
</organism>
<evidence type="ECO:0000256" key="1">
    <source>
        <dbReference type="SAM" id="MobiDB-lite"/>
    </source>
</evidence>
<reference evidence="3 4" key="1">
    <citation type="submission" date="2019-12" db="EMBL/GenBank/DDBJ databases">
        <title>Novel species isolated from a subtropical stream in China.</title>
        <authorList>
            <person name="Lu H."/>
        </authorList>
    </citation>
    <scope>NUCLEOTIDE SEQUENCE [LARGE SCALE GENOMIC DNA]</scope>
    <source>
        <strain evidence="3 4">CY42W</strain>
    </source>
</reference>
<dbReference type="PANTHER" id="PTHR40269:SF1">
    <property type="entry name" value="OUTER MEMBRANE PROTEIN"/>
    <property type="match status" value="1"/>
</dbReference>
<feature type="region of interest" description="Disordered" evidence="1">
    <location>
        <begin position="363"/>
        <end position="575"/>
    </location>
</feature>